<sequence>MSDPEKKICRYFNTLGGCWYGDTCKFLHIPEKRPPCKFFCDRSSAGCRFGESCHFSHDRVPVKPVENDNMKTDDTSKEVLKENMDPSNVSGTNNNNMTHPTSNCLKICDPPSQLTAEKPSADPETAEELPEFAEQALKTVSECPVEDNPEPIVDEEEKELISQLTDVPDFVPSNTDLQAYQSVPADMPILCGSCKRVLDRRGNESYCNLLKDHYLECFLEKEGDHVKCVKSKAALEPGQMYWCKACILIFEKPWSLFQHMADKAKGTKVQRWERKIHLDWIDNVAGLMAGHDLGLFSPAKLRTDLRTLLADQHTVEEEMEAAAVAAAAMVQWLAPISSPWRLHQREMMRKIENLHRQMLRKAGGAAALARAALTNGSAAPHFSLPFGAYPFPQGNRYPFQLNRGPRQNGSLVSPTQDVSEAGGSQSPRLVIREVEASTEDEVSTATDAQLSTETGETVVRASDEPQKVQPRPSESTPRGPIEGETQPSESLDGQEDLASGEEHVANASGDHMPEFEPRFVGTAIESKSTRFSEHGRRPESTSHLVGSNNTNSVVFSRGDNGSSSSRPPHYYSGSKYRNDFTRGFDEKPVRGFRNGGGFFSRQRSYGFGSRSFEPSVRQPPSKSSSQSVRSMSATNLPTNLDGNWGFTDEEVNELLCQGIKPWDSEASAALAVLHGEMDHLLN</sequence>
<keyword evidence="2 4" id="KW-0863">Zinc-finger</keyword>
<dbReference type="GO" id="GO:0008270">
    <property type="term" value="F:zinc ion binding"/>
    <property type="evidence" value="ECO:0007669"/>
    <property type="project" value="UniProtKB-KW"/>
</dbReference>
<dbReference type="InterPro" id="IPR036855">
    <property type="entry name" value="Znf_CCCH_sf"/>
</dbReference>
<organism evidence="7">
    <name type="scientific">Schistocephalus solidus</name>
    <name type="common">Tapeworm</name>
    <dbReference type="NCBI Taxonomy" id="70667"/>
    <lineage>
        <taxon>Eukaryota</taxon>
        <taxon>Metazoa</taxon>
        <taxon>Spiralia</taxon>
        <taxon>Lophotrochozoa</taxon>
        <taxon>Platyhelminthes</taxon>
        <taxon>Cestoda</taxon>
        <taxon>Eucestoda</taxon>
        <taxon>Diphyllobothriidea</taxon>
        <taxon>Diphyllobothriidae</taxon>
        <taxon>Schistocephalus</taxon>
    </lineage>
</organism>
<evidence type="ECO:0000259" key="6">
    <source>
        <dbReference type="PROSITE" id="PS50103"/>
    </source>
</evidence>
<dbReference type="InterPro" id="IPR000571">
    <property type="entry name" value="Znf_CCCH"/>
</dbReference>
<name>A0A0V0JC52_SCHSO</name>
<feature type="compositionally biased region" description="Basic and acidic residues" evidence="5">
    <location>
        <begin position="527"/>
        <end position="540"/>
    </location>
</feature>
<proteinExistence type="predicted"/>
<dbReference type="Gene3D" id="4.10.1000.10">
    <property type="entry name" value="Zinc finger, CCCH-type"/>
    <property type="match status" value="1"/>
</dbReference>
<feature type="compositionally biased region" description="Polar residues" evidence="5">
    <location>
        <begin position="405"/>
        <end position="427"/>
    </location>
</feature>
<feature type="zinc finger region" description="C3H1-type" evidence="4">
    <location>
        <begin position="3"/>
        <end position="31"/>
    </location>
</feature>
<gene>
    <name evidence="7" type="ORF">TR139554</name>
</gene>
<evidence type="ECO:0000256" key="2">
    <source>
        <dbReference type="ARBA" id="ARBA00022771"/>
    </source>
</evidence>
<dbReference type="AlphaFoldDB" id="A0A0V0JC52"/>
<dbReference type="EMBL" id="GEEE01000003">
    <property type="protein sequence ID" value="JAP63222.1"/>
    <property type="molecule type" value="Transcribed_RNA"/>
</dbReference>
<feature type="compositionally biased region" description="Basic and acidic residues" evidence="5">
    <location>
        <begin position="576"/>
        <end position="589"/>
    </location>
</feature>
<feature type="compositionally biased region" description="Polar residues" evidence="5">
    <location>
        <begin position="541"/>
        <end position="566"/>
    </location>
</feature>
<feature type="domain" description="C3H1-type" evidence="6">
    <location>
        <begin position="3"/>
        <end position="31"/>
    </location>
</feature>
<dbReference type="Pfam" id="PF00642">
    <property type="entry name" value="zf-CCCH"/>
    <property type="match status" value="1"/>
</dbReference>
<evidence type="ECO:0000313" key="7">
    <source>
        <dbReference type="EMBL" id="JAP63222.1"/>
    </source>
</evidence>
<feature type="compositionally biased region" description="Low complexity" evidence="5">
    <location>
        <begin position="615"/>
        <end position="632"/>
    </location>
</feature>
<dbReference type="PROSITE" id="PS50103">
    <property type="entry name" value="ZF_C3H1"/>
    <property type="match status" value="2"/>
</dbReference>
<feature type="region of interest" description="Disordered" evidence="5">
    <location>
        <begin position="397"/>
        <end position="636"/>
    </location>
</feature>
<reference evidence="7" key="1">
    <citation type="submission" date="2016-01" db="EMBL/GenBank/DDBJ databases">
        <title>Reference transcriptome for the parasite Schistocephalus solidus: insights into the molecular evolution of parasitism.</title>
        <authorList>
            <person name="Hebert F.O."/>
            <person name="Grambauer S."/>
            <person name="Barber I."/>
            <person name="Landry C.R."/>
            <person name="Aubin-Horth N."/>
        </authorList>
    </citation>
    <scope>NUCLEOTIDE SEQUENCE</scope>
</reference>
<evidence type="ECO:0000256" key="4">
    <source>
        <dbReference type="PROSITE-ProRule" id="PRU00723"/>
    </source>
</evidence>
<keyword evidence="3 4" id="KW-0862">Zinc</keyword>
<accession>A0A0V0JC52</accession>
<keyword evidence="1 4" id="KW-0479">Metal-binding</keyword>
<evidence type="ECO:0000256" key="5">
    <source>
        <dbReference type="SAM" id="MobiDB-lite"/>
    </source>
</evidence>
<dbReference type="SUPFAM" id="SSF90229">
    <property type="entry name" value="CCCH zinc finger"/>
    <property type="match status" value="1"/>
</dbReference>
<evidence type="ECO:0000256" key="3">
    <source>
        <dbReference type="ARBA" id="ARBA00022833"/>
    </source>
</evidence>
<protein>
    <recommendedName>
        <fullName evidence="6">C3H1-type domain-containing protein</fullName>
    </recommendedName>
</protein>
<feature type="domain" description="C3H1-type" evidence="6">
    <location>
        <begin position="35"/>
        <end position="60"/>
    </location>
</feature>
<dbReference type="SMART" id="SM00356">
    <property type="entry name" value="ZnF_C3H1"/>
    <property type="match status" value="2"/>
</dbReference>
<evidence type="ECO:0000256" key="1">
    <source>
        <dbReference type="ARBA" id="ARBA00022723"/>
    </source>
</evidence>
<feature type="zinc finger region" description="C3H1-type" evidence="4">
    <location>
        <begin position="35"/>
        <end position="60"/>
    </location>
</feature>
<feature type="compositionally biased region" description="Polar residues" evidence="5">
    <location>
        <begin position="443"/>
        <end position="455"/>
    </location>
</feature>